<sequence length="88" mass="9821">MSITSPVVLLSKDGCHLCADAAAELAPVCEEFDLQLSIEQLDDHPELVEQYWQMLPVLLVDGVQRDFLKISPDRVRKLLSARSSANQN</sequence>
<dbReference type="EMBL" id="JBHLUB010000032">
    <property type="protein sequence ID" value="MFC0583064.1"/>
    <property type="molecule type" value="Genomic_DNA"/>
</dbReference>
<name>A0ABV6PD76_9MICC</name>
<protein>
    <submittedName>
        <fullName evidence="1">Glutaredoxin family protein</fullName>
    </submittedName>
</protein>
<gene>
    <name evidence="1" type="ORF">ACFFFR_11870</name>
</gene>
<dbReference type="InterPro" id="IPR036249">
    <property type="entry name" value="Thioredoxin-like_sf"/>
</dbReference>
<keyword evidence="2" id="KW-1185">Reference proteome</keyword>
<evidence type="ECO:0000313" key="2">
    <source>
        <dbReference type="Proteomes" id="UP001589862"/>
    </source>
</evidence>
<dbReference type="Proteomes" id="UP001589862">
    <property type="component" value="Unassembled WGS sequence"/>
</dbReference>
<comment type="caution">
    <text evidence="1">The sequence shown here is derived from an EMBL/GenBank/DDBJ whole genome shotgun (WGS) entry which is preliminary data.</text>
</comment>
<reference evidence="1 2" key="1">
    <citation type="submission" date="2024-09" db="EMBL/GenBank/DDBJ databases">
        <authorList>
            <person name="Sun Q."/>
            <person name="Mori K."/>
        </authorList>
    </citation>
    <scope>NUCLEOTIDE SEQUENCE [LARGE SCALE GENOMIC DNA]</scope>
    <source>
        <strain evidence="1 2">NCAIM B.02604</strain>
    </source>
</reference>
<dbReference type="SUPFAM" id="SSF52833">
    <property type="entry name" value="Thioredoxin-like"/>
    <property type="match status" value="1"/>
</dbReference>
<dbReference type="RefSeq" id="WP_377460723.1">
    <property type="nucleotide sequence ID" value="NZ_JBHLUB010000032.1"/>
</dbReference>
<dbReference type="Pfam" id="PF05768">
    <property type="entry name" value="Glrx-like"/>
    <property type="match status" value="1"/>
</dbReference>
<accession>A0ABV6PD76</accession>
<dbReference type="Gene3D" id="3.40.30.10">
    <property type="entry name" value="Glutaredoxin"/>
    <property type="match status" value="1"/>
</dbReference>
<proteinExistence type="predicted"/>
<evidence type="ECO:0000313" key="1">
    <source>
        <dbReference type="EMBL" id="MFC0583064.1"/>
    </source>
</evidence>
<dbReference type="InterPro" id="IPR008554">
    <property type="entry name" value="Glutaredoxin-like"/>
</dbReference>
<organism evidence="1 2">
    <name type="scientific">Micrococcoides hystricis</name>
    <dbReference type="NCBI Taxonomy" id="1572761"/>
    <lineage>
        <taxon>Bacteria</taxon>
        <taxon>Bacillati</taxon>
        <taxon>Actinomycetota</taxon>
        <taxon>Actinomycetes</taxon>
        <taxon>Micrococcales</taxon>
        <taxon>Micrococcaceae</taxon>
        <taxon>Micrococcoides</taxon>
    </lineage>
</organism>